<dbReference type="Gramene" id="QL04p042926:mrna">
    <property type="protein sequence ID" value="QL04p042926:mrna:CDS:1"/>
    <property type="gene ID" value="QL04p042926"/>
</dbReference>
<evidence type="ECO:0000256" key="4">
    <source>
        <dbReference type="ARBA" id="ARBA00022741"/>
    </source>
</evidence>
<dbReference type="PANTHER" id="PTHR45637">
    <property type="entry name" value="FLIPPASE KINASE 1-RELATED"/>
    <property type="match status" value="1"/>
</dbReference>
<keyword evidence="5" id="KW-0418">Kinase</keyword>
<dbReference type="InParanoid" id="A0A7N2LHW8"/>
<comment type="catalytic activity">
    <reaction evidence="7">
        <text>L-threonyl-[protein] + ATP = O-phospho-L-threonyl-[protein] + ADP + H(+)</text>
        <dbReference type="Rhea" id="RHEA:46608"/>
        <dbReference type="Rhea" id="RHEA-COMP:11060"/>
        <dbReference type="Rhea" id="RHEA-COMP:11605"/>
        <dbReference type="ChEBI" id="CHEBI:15378"/>
        <dbReference type="ChEBI" id="CHEBI:30013"/>
        <dbReference type="ChEBI" id="CHEBI:30616"/>
        <dbReference type="ChEBI" id="CHEBI:61977"/>
        <dbReference type="ChEBI" id="CHEBI:456216"/>
        <dbReference type="EC" id="2.7.11.1"/>
    </reaction>
</comment>
<keyword evidence="4" id="KW-0547">Nucleotide-binding</keyword>
<dbReference type="EC" id="2.7.11.1" evidence="1"/>
<accession>A0A7N2LHW8</accession>
<evidence type="ECO:0000256" key="5">
    <source>
        <dbReference type="ARBA" id="ARBA00022777"/>
    </source>
</evidence>
<dbReference type="Gene3D" id="3.30.200.20">
    <property type="entry name" value="Phosphorylase Kinase, domain 1"/>
    <property type="match status" value="1"/>
</dbReference>
<evidence type="ECO:0000256" key="8">
    <source>
        <dbReference type="ARBA" id="ARBA00048679"/>
    </source>
</evidence>
<dbReference type="EnsemblPlants" id="QL04p042926:mrna">
    <property type="protein sequence ID" value="QL04p042926:mrna:CDS:1"/>
    <property type="gene ID" value="QL04p042926"/>
</dbReference>
<evidence type="ECO:0000313" key="10">
    <source>
        <dbReference type="Proteomes" id="UP000594261"/>
    </source>
</evidence>
<dbReference type="GO" id="GO:0004674">
    <property type="term" value="F:protein serine/threonine kinase activity"/>
    <property type="evidence" value="ECO:0007669"/>
    <property type="project" value="UniProtKB-KW"/>
</dbReference>
<proteinExistence type="predicted"/>
<reference evidence="9 10" key="1">
    <citation type="journal article" date="2016" name="G3 (Bethesda)">
        <title>First Draft Assembly and Annotation of the Genome of a California Endemic Oak Quercus lobata Nee (Fagaceae).</title>
        <authorList>
            <person name="Sork V.L."/>
            <person name="Fitz-Gibbon S.T."/>
            <person name="Puiu D."/>
            <person name="Crepeau M."/>
            <person name="Gugger P.F."/>
            <person name="Sherman R."/>
            <person name="Stevens K."/>
            <person name="Langley C.H."/>
            <person name="Pellegrini M."/>
            <person name="Salzberg S.L."/>
        </authorList>
    </citation>
    <scope>NUCLEOTIDE SEQUENCE [LARGE SCALE GENOMIC DNA]</scope>
    <source>
        <strain evidence="9 10">cv. SW786</strain>
    </source>
</reference>
<protein>
    <recommendedName>
        <fullName evidence="1">non-specific serine/threonine protein kinase</fullName>
        <ecNumber evidence="1">2.7.11.1</ecNumber>
    </recommendedName>
</protein>
<keyword evidence="10" id="KW-1185">Reference proteome</keyword>
<comment type="catalytic activity">
    <reaction evidence="8">
        <text>L-seryl-[protein] + ATP = O-phospho-L-seryl-[protein] + ADP + H(+)</text>
        <dbReference type="Rhea" id="RHEA:17989"/>
        <dbReference type="Rhea" id="RHEA-COMP:9863"/>
        <dbReference type="Rhea" id="RHEA-COMP:11604"/>
        <dbReference type="ChEBI" id="CHEBI:15378"/>
        <dbReference type="ChEBI" id="CHEBI:29999"/>
        <dbReference type="ChEBI" id="CHEBI:30616"/>
        <dbReference type="ChEBI" id="CHEBI:83421"/>
        <dbReference type="ChEBI" id="CHEBI:456216"/>
        <dbReference type="EC" id="2.7.11.1"/>
    </reaction>
</comment>
<sequence>MRSMYLMELKGDSGGGGGVGVGDSTKYMFAAKVMDKKELVIRNKDGRAKTERDILEILDHPFLPTLCATLDTPIPVSLKLGRKYAYLDMDHVCFLLKFDV</sequence>
<dbReference type="EMBL" id="LRBV02000004">
    <property type="status" value="NOT_ANNOTATED_CDS"/>
    <property type="molecule type" value="Genomic_DNA"/>
</dbReference>
<evidence type="ECO:0000256" key="3">
    <source>
        <dbReference type="ARBA" id="ARBA00022679"/>
    </source>
</evidence>
<name>A0A7N2LHW8_QUELO</name>
<organism evidence="9 10">
    <name type="scientific">Quercus lobata</name>
    <name type="common">Valley oak</name>
    <dbReference type="NCBI Taxonomy" id="97700"/>
    <lineage>
        <taxon>Eukaryota</taxon>
        <taxon>Viridiplantae</taxon>
        <taxon>Streptophyta</taxon>
        <taxon>Embryophyta</taxon>
        <taxon>Tracheophyta</taxon>
        <taxon>Spermatophyta</taxon>
        <taxon>Magnoliopsida</taxon>
        <taxon>eudicotyledons</taxon>
        <taxon>Gunneridae</taxon>
        <taxon>Pentapetalae</taxon>
        <taxon>rosids</taxon>
        <taxon>fabids</taxon>
        <taxon>Fagales</taxon>
        <taxon>Fagaceae</taxon>
        <taxon>Quercus</taxon>
    </lineage>
</organism>
<reference evidence="9" key="2">
    <citation type="submission" date="2021-01" db="UniProtKB">
        <authorList>
            <consortium name="EnsemblPlants"/>
        </authorList>
    </citation>
    <scope>IDENTIFICATION</scope>
</reference>
<keyword evidence="6" id="KW-0067">ATP-binding</keyword>
<dbReference type="Proteomes" id="UP000594261">
    <property type="component" value="Chromosome 4"/>
</dbReference>
<keyword evidence="2" id="KW-0723">Serine/threonine-protein kinase</keyword>
<evidence type="ECO:0000256" key="1">
    <source>
        <dbReference type="ARBA" id="ARBA00012513"/>
    </source>
</evidence>
<keyword evidence="3" id="KW-0808">Transferase</keyword>
<dbReference type="AlphaFoldDB" id="A0A7N2LHW8"/>
<evidence type="ECO:0000256" key="2">
    <source>
        <dbReference type="ARBA" id="ARBA00022527"/>
    </source>
</evidence>
<evidence type="ECO:0000256" key="7">
    <source>
        <dbReference type="ARBA" id="ARBA00047899"/>
    </source>
</evidence>
<evidence type="ECO:0000256" key="6">
    <source>
        <dbReference type="ARBA" id="ARBA00022840"/>
    </source>
</evidence>
<evidence type="ECO:0000313" key="9">
    <source>
        <dbReference type="EnsemblPlants" id="QL04p042926:mrna:CDS:1"/>
    </source>
</evidence>
<dbReference type="GO" id="GO:0005524">
    <property type="term" value="F:ATP binding"/>
    <property type="evidence" value="ECO:0007669"/>
    <property type="project" value="UniProtKB-KW"/>
</dbReference>